<feature type="region of interest" description="Disordered" evidence="1">
    <location>
        <begin position="1"/>
        <end position="38"/>
    </location>
</feature>
<dbReference type="PANTHER" id="PTHR37218">
    <property type="entry name" value="COILED-COIL PROTEIN"/>
    <property type="match status" value="1"/>
</dbReference>
<sequence length="382" mass="42956">MGGKGRRRREKNYLAAHGGNSRLPPPPNLNEHDALPSKLRRIMQLNNLSSIKHGAIESSTETGHGKKNDESSSKNSTNLKESRLGNVLAKLGGGVDKTKNNIVKEKSTRAESSSADAKKRKRKRNSAKDLRFENLDQFGKHSKRKERKKQYLKEKKNKHKKVNEDDGLDFPGREQIRFGEVVTAPPKLSFCKALFGAAFLGQRAAVFKNAVPNSEFTTSSGRSPRSQIAEKQRFRIVKIFHDSRIREQRVSARRYFPPPHLLLVVNARHLPSTAPVIEYLPLQFIPVFSLLESFPCHSILHGYLTFHPIIPVLFFTKKNCWNGSTRVLQISNPVPKTPTKASSERLRLQVIEGYRKVSGFDSRPGVKLPLPSFVETAALLTG</sequence>
<reference evidence="2 3" key="1">
    <citation type="journal article" date="2022" name="Nat. Plants">
        <title>Genomes of leafy and leafless Platanthera orchids illuminate the evolution of mycoheterotrophy.</title>
        <authorList>
            <person name="Li M.H."/>
            <person name="Liu K.W."/>
            <person name="Li Z."/>
            <person name="Lu H.C."/>
            <person name="Ye Q.L."/>
            <person name="Zhang D."/>
            <person name="Wang J.Y."/>
            <person name="Li Y.F."/>
            <person name="Zhong Z.M."/>
            <person name="Liu X."/>
            <person name="Yu X."/>
            <person name="Liu D.K."/>
            <person name="Tu X.D."/>
            <person name="Liu B."/>
            <person name="Hao Y."/>
            <person name="Liao X.Y."/>
            <person name="Jiang Y.T."/>
            <person name="Sun W.H."/>
            <person name="Chen J."/>
            <person name="Chen Y.Q."/>
            <person name="Ai Y."/>
            <person name="Zhai J.W."/>
            <person name="Wu S.S."/>
            <person name="Zhou Z."/>
            <person name="Hsiao Y.Y."/>
            <person name="Wu W.L."/>
            <person name="Chen Y.Y."/>
            <person name="Lin Y.F."/>
            <person name="Hsu J.L."/>
            <person name="Li C.Y."/>
            <person name="Wang Z.W."/>
            <person name="Zhao X."/>
            <person name="Zhong W.Y."/>
            <person name="Ma X.K."/>
            <person name="Ma L."/>
            <person name="Huang J."/>
            <person name="Chen G.Z."/>
            <person name="Huang M.Z."/>
            <person name="Huang L."/>
            <person name="Peng D.H."/>
            <person name="Luo Y.B."/>
            <person name="Zou S.Q."/>
            <person name="Chen S.P."/>
            <person name="Lan S."/>
            <person name="Tsai W.C."/>
            <person name="Van de Peer Y."/>
            <person name="Liu Z.J."/>
        </authorList>
    </citation>
    <scope>NUCLEOTIDE SEQUENCE [LARGE SCALE GENOMIC DNA]</scope>
    <source>
        <strain evidence="2">Lor288</strain>
    </source>
</reference>
<feature type="compositionally biased region" description="Basic and acidic residues" evidence="1">
    <location>
        <begin position="63"/>
        <end position="72"/>
    </location>
</feature>
<organism evidence="2 3">
    <name type="scientific">Platanthera guangdongensis</name>
    <dbReference type="NCBI Taxonomy" id="2320717"/>
    <lineage>
        <taxon>Eukaryota</taxon>
        <taxon>Viridiplantae</taxon>
        <taxon>Streptophyta</taxon>
        <taxon>Embryophyta</taxon>
        <taxon>Tracheophyta</taxon>
        <taxon>Spermatophyta</taxon>
        <taxon>Magnoliopsida</taxon>
        <taxon>Liliopsida</taxon>
        <taxon>Asparagales</taxon>
        <taxon>Orchidaceae</taxon>
        <taxon>Orchidoideae</taxon>
        <taxon>Orchideae</taxon>
        <taxon>Orchidinae</taxon>
        <taxon>Platanthera</taxon>
    </lineage>
</organism>
<protein>
    <submittedName>
        <fullName evidence="2">Uncharacterized protein</fullName>
    </submittedName>
</protein>
<dbReference type="Proteomes" id="UP001412067">
    <property type="component" value="Unassembled WGS sequence"/>
</dbReference>
<evidence type="ECO:0000313" key="3">
    <source>
        <dbReference type="Proteomes" id="UP001412067"/>
    </source>
</evidence>
<proteinExistence type="predicted"/>
<feature type="region of interest" description="Disordered" evidence="1">
    <location>
        <begin position="50"/>
        <end position="168"/>
    </location>
</feature>
<gene>
    <name evidence="2" type="ORF">KSP40_PGU022290</name>
</gene>
<dbReference type="EMBL" id="JBBWWR010000012">
    <property type="protein sequence ID" value="KAK8958714.1"/>
    <property type="molecule type" value="Genomic_DNA"/>
</dbReference>
<evidence type="ECO:0000313" key="2">
    <source>
        <dbReference type="EMBL" id="KAK8958714.1"/>
    </source>
</evidence>
<keyword evidence="3" id="KW-1185">Reference proteome</keyword>
<comment type="caution">
    <text evidence="2">The sequence shown here is derived from an EMBL/GenBank/DDBJ whole genome shotgun (WGS) entry which is preliminary data.</text>
</comment>
<evidence type="ECO:0000256" key="1">
    <source>
        <dbReference type="SAM" id="MobiDB-lite"/>
    </source>
</evidence>
<dbReference type="PANTHER" id="PTHR37218:SF2">
    <property type="entry name" value="COILED-COIL PROTEIN"/>
    <property type="match status" value="1"/>
</dbReference>
<feature type="compositionally biased region" description="Basic residues" evidence="1">
    <location>
        <begin position="1"/>
        <end position="10"/>
    </location>
</feature>
<accession>A0ABR2M512</accession>
<feature type="compositionally biased region" description="Basic and acidic residues" evidence="1">
    <location>
        <begin position="96"/>
        <end position="109"/>
    </location>
</feature>
<name>A0ABR2M512_9ASPA</name>